<dbReference type="GO" id="GO:0008270">
    <property type="term" value="F:zinc ion binding"/>
    <property type="evidence" value="ECO:0007669"/>
    <property type="project" value="UniProtKB-KW"/>
</dbReference>
<dbReference type="InterPro" id="IPR017907">
    <property type="entry name" value="Znf_RING_CS"/>
</dbReference>
<dbReference type="Gene3D" id="3.30.40.10">
    <property type="entry name" value="Zinc/RING finger domain, C3HC4 (zinc finger)"/>
    <property type="match status" value="1"/>
</dbReference>
<evidence type="ECO:0000256" key="7">
    <source>
        <dbReference type="ARBA" id="ARBA00023015"/>
    </source>
</evidence>
<dbReference type="GO" id="GO:0000209">
    <property type="term" value="P:protein polyubiquitination"/>
    <property type="evidence" value="ECO:0007669"/>
    <property type="project" value="TreeGrafter"/>
</dbReference>
<keyword evidence="12" id="KW-1185">Reference proteome</keyword>
<protein>
    <recommendedName>
        <fullName evidence="2">RING-type E3 ubiquitin transferase</fullName>
        <ecNumber evidence="2">2.3.2.27</ecNumber>
    </recommendedName>
</protein>
<gene>
    <name evidence="13 14" type="primary">LOC112048193</name>
</gene>
<feature type="compositionally biased region" description="Polar residues" evidence="10">
    <location>
        <begin position="172"/>
        <end position="185"/>
    </location>
</feature>
<evidence type="ECO:0000256" key="9">
    <source>
        <dbReference type="PROSITE-ProRule" id="PRU00175"/>
    </source>
</evidence>
<reference evidence="13 14" key="1">
    <citation type="submission" date="2025-05" db="UniProtKB">
        <authorList>
            <consortium name="RefSeq"/>
        </authorList>
    </citation>
    <scope>IDENTIFICATION</scope>
</reference>
<dbReference type="AlphaFoldDB" id="A0A6J1N3F9"/>
<feature type="region of interest" description="Disordered" evidence="10">
    <location>
        <begin position="172"/>
        <end position="210"/>
    </location>
</feature>
<feature type="domain" description="RING-type" evidence="11">
    <location>
        <begin position="31"/>
        <end position="70"/>
    </location>
</feature>
<dbReference type="RefSeq" id="XP_023941421.2">
    <property type="nucleotide sequence ID" value="XM_024085653.2"/>
</dbReference>
<dbReference type="PROSITE" id="PS00518">
    <property type="entry name" value="ZF_RING_1"/>
    <property type="match status" value="1"/>
</dbReference>
<dbReference type="GO" id="GO:0061630">
    <property type="term" value="F:ubiquitin protein ligase activity"/>
    <property type="evidence" value="ECO:0007669"/>
    <property type="project" value="UniProtKB-EC"/>
</dbReference>
<dbReference type="RefSeq" id="XP_023941414.2">
    <property type="nucleotide sequence ID" value="XM_024085646.2"/>
</dbReference>
<evidence type="ECO:0000256" key="10">
    <source>
        <dbReference type="SAM" id="MobiDB-lite"/>
    </source>
</evidence>
<dbReference type="GeneID" id="112048193"/>
<dbReference type="PROSITE" id="PS50089">
    <property type="entry name" value="ZF_RING_2"/>
    <property type="match status" value="1"/>
</dbReference>
<evidence type="ECO:0000256" key="5">
    <source>
        <dbReference type="ARBA" id="ARBA00022771"/>
    </source>
</evidence>
<feature type="region of interest" description="Disordered" evidence="10">
    <location>
        <begin position="126"/>
        <end position="158"/>
    </location>
</feature>
<organism evidence="12 13">
    <name type="scientific">Bicyclus anynana</name>
    <name type="common">Squinting bush brown butterfly</name>
    <dbReference type="NCBI Taxonomy" id="110368"/>
    <lineage>
        <taxon>Eukaryota</taxon>
        <taxon>Metazoa</taxon>
        <taxon>Ecdysozoa</taxon>
        <taxon>Arthropoda</taxon>
        <taxon>Hexapoda</taxon>
        <taxon>Insecta</taxon>
        <taxon>Pterygota</taxon>
        <taxon>Neoptera</taxon>
        <taxon>Endopterygota</taxon>
        <taxon>Lepidoptera</taxon>
        <taxon>Glossata</taxon>
        <taxon>Ditrysia</taxon>
        <taxon>Papilionoidea</taxon>
        <taxon>Nymphalidae</taxon>
        <taxon>Satyrinae</taxon>
        <taxon>Satyrini</taxon>
        <taxon>Mycalesina</taxon>
        <taxon>Bicyclus</taxon>
    </lineage>
</organism>
<dbReference type="SMART" id="SM00184">
    <property type="entry name" value="RING"/>
    <property type="match status" value="1"/>
</dbReference>
<evidence type="ECO:0000256" key="2">
    <source>
        <dbReference type="ARBA" id="ARBA00012483"/>
    </source>
</evidence>
<keyword evidence="8" id="KW-0804">Transcription</keyword>
<name>A0A6J1N3F9_BICAN</name>
<keyword evidence="4" id="KW-0479">Metal-binding</keyword>
<dbReference type="InterPro" id="IPR018957">
    <property type="entry name" value="Znf_C3HC4_RING-type"/>
</dbReference>
<dbReference type="InterPro" id="IPR001841">
    <property type="entry name" value="Znf_RING"/>
</dbReference>
<evidence type="ECO:0000256" key="3">
    <source>
        <dbReference type="ARBA" id="ARBA00022679"/>
    </source>
</evidence>
<dbReference type="EC" id="2.3.2.27" evidence="2"/>
<feature type="region of interest" description="Disordered" evidence="10">
    <location>
        <begin position="1"/>
        <end position="24"/>
    </location>
</feature>
<dbReference type="SUPFAM" id="SSF57850">
    <property type="entry name" value="RING/U-box"/>
    <property type="match status" value="1"/>
</dbReference>
<evidence type="ECO:0000256" key="8">
    <source>
        <dbReference type="ARBA" id="ARBA00023163"/>
    </source>
</evidence>
<evidence type="ECO:0000256" key="4">
    <source>
        <dbReference type="ARBA" id="ARBA00022723"/>
    </source>
</evidence>
<comment type="catalytic activity">
    <reaction evidence="1">
        <text>S-ubiquitinyl-[E2 ubiquitin-conjugating enzyme]-L-cysteine + [acceptor protein]-L-lysine = [E2 ubiquitin-conjugating enzyme]-L-cysteine + N(6)-ubiquitinyl-[acceptor protein]-L-lysine.</text>
        <dbReference type="EC" id="2.3.2.27"/>
    </reaction>
</comment>
<dbReference type="KEGG" id="bany:112048193"/>
<keyword evidence="6" id="KW-0862">Zinc</keyword>
<accession>A0A6J1N3F9</accession>
<dbReference type="OrthoDB" id="365379at2759"/>
<dbReference type="InterPro" id="IPR013083">
    <property type="entry name" value="Znf_RING/FYVE/PHD"/>
</dbReference>
<sequence>MDSMPSSDLDDSSDESSMHDNHNPGLPPEKCPICLGPLRAKAFTDTCRHEFCFVCLLTWTKVKSVCPLCKQNFGSIIHSIQSNDECEEYSVETRHVEELSEWIDIHSVITTARLRYRNMLIRVPSTVSRHSTAGPTRSPSRASVSDYQETTTQPPTDSVAFNSLISLTQCNSSEATVSDELSSQDARAASDPDSESDGPATEPEGTPKCP</sequence>
<evidence type="ECO:0000313" key="14">
    <source>
        <dbReference type="RefSeq" id="XP_023941421.2"/>
    </source>
</evidence>
<evidence type="ECO:0000313" key="13">
    <source>
        <dbReference type="RefSeq" id="XP_023941414.2"/>
    </source>
</evidence>
<evidence type="ECO:0000256" key="1">
    <source>
        <dbReference type="ARBA" id="ARBA00000900"/>
    </source>
</evidence>
<dbReference type="GO" id="GO:0005634">
    <property type="term" value="C:nucleus"/>
    <property type="evidence" value="ECO:0007669"/>
    <property type="project" value="UniProtKB-ARBA"/>
</dbReference>
<dbReference type="PANTHER" id="PTHR46077:SF1">
    <property type="entry name" value="TOP1 BINDING ARGININE_SERINE RICH PROTEIN, E3 UBIQUITIN LIGASE"/>
    <property type="match status" value="1"/>
</dbReference>
<keyword evidence="7" id="KW-0805">Transcription regulation</keyword>
<dbReference type="Pfam" id="PF00097">
    <property type="entry name" value="zf-C3HC4"/>
    <property type="match status" value="1"/>
</dbReference>
<evidence type="ECO:0000313" key="12">
    <source>
        <dbReference type="Proteomes" id="UP001652582"/>
    </source>
</evidence>
<proteinExistence type="predicted"/>
<evidence type="ECO:0000259" key="11">
    <source>
        <dbReference type="PROSITE" id="PS50089"/>
    </source>
</evidence>
<dbReference type="GO" id="GO:0006513">
    <property type="term" value="P:protein monoubiquitination"/>
    <property type="evidence" value="ECO:0007669"/>
    <property type="project" value="TreeGrafter"/>
</dbReference>
<dbReference type="PANTHER" id="PTHR46077">
    <property type="entry name" value="E3 UBIQUITIN-PROTEIN LIGASE TOPORS"/>
    <property type="match status" value="1"/>
</dbReference>
<keyword evidence="5 9" id="KW-0863">Zinc-finger</keyword>
<keyword evidence="3" id="KW-0808">Transferase</keyword>
<evidence type="ECO:0000256" key="6">
    <source>
        <dbReference type="ARBA" id="ARBA00022833"/>
    </source>
</evidence>
<dbReference type="Proteomes" id="UP001652582">
    <property type="component" value="Chromosome Z"/>
</dbReference>